<feature type="compositionally biased region" description="Polar residues" evidence="1">
    <location>
        <begin position="593"/>
        <end position="613"/>
    </location>
</feature>
<dbReference type="EMBL" id="FN648403">
    <property type="protein sequence ID" value="CBN79435.1"/>
    <property type="molecule type" value="Genomic_DNA"/>
</dbReference>
<feature type="region of interest" description="Disordered" evidence="1">
    <location>
        <begin position="551"/>
        <end position="668"/>
    </location>
</feature>
<feature type="compositionally biased region" description="Low complexity" evidence="1">
    <location>
        <begin position="129"/>
        <end position="139"/>
    </location>
</feature>
<dbReference type="InterPro" id="IPR013078">
    <property type="entry name" value="His_Pase_superF_clade-1"/>
</dbReference>
<evidence type="ECO:0000313" key="2">
    <source>
        <dbReference type="EMBL" id="CBN79435.1"/>
    </source>
</evidence>
<evidence type="ECO:0000313" key="3">
    <source>
        <dbReference type="Proteomes" id="UP000002630"/>
    </source>
</evidence>
<accession>D8LIR2</accession>
<evidence type="ECO:0000256" key="1">
    <source>
        <dbReference type="SAM" id="MobiDB-lite"/>
    </source>
</evidence>
<feature type="compositionally biased region" description="Basic and acidic residues" evidence="1">
    <location>
        <begin position="659"/>
        <end position="668"/>
    </location>
</feature>
<dbReference type="EMBL" id="FN649734">
    <property type="protein sequence ID" value="CBN79435.1"/>
    <property type="molecule type" value="Genomic_DNA"/>
</dbReference>
<dbReference type="Pfam" id="PF00300">
    <property type="entry name" value="His_Phos_1"/>
    <property type="match status" value="1"/>
</dbReference>
<reference evidence="2 3" key="1">
    <citation type="journal article" date="2010" name="Nature">
        <title>The Ectocarpus genome and the independent evolution of multicellularity in brown algae.</title>
        <authorList>
            <person name="Cock J.M."/>
            <person name="Sterck L."/>
            <person name="Rouze P."/>
            <person name="Scornet D."/>
            <person name="Allen A.E."/>
            <person name="Amoutzias G."/>
            <person name="Anthouard V."/>
            <person name="Artiguenave F."/>
            <person name="Aury J.M."/>
            <person name="Badger J.H."/>
            <person name="Beszteri B."/>
            <person name="Billiau K."/>
            <person name="Bonnet E."/>
            <person name="Bothwell J.H."/>
            <person name="Bowler C."/>
            <person name="Boyen C."/>
            <person name="Brownlee C."/>
            <person name="Carrano C.J."/>
            <person name="Charrier B."/>
            <person name="Cho G.Y."/>
            <person name="Coelho S.M."/>
            <person name="Collen J."/>
            <person name="Corre E."/>
            <person name="Da Silva C."/>
            <person name="Delage L."/>
            <person name="Delaroque N."/>
            <person name="Dittami S.M."/>
            <person name="Doulbeau S."/>
            <person name="Elias M."/>
            <person name="Farnham G."/>
            <person name="Gachon C.M."/>
            <person name="Gschloessl B."/>
            <person name="Heesch S."/>
            <person name="Jabbari K."/>
            <person name="Jubin C."/>
            <person name="Kawai H."/>
            <person name="Kimura K."/>
            <person name="Kloareg B."/>
            <person name="Kupper F.C."/>
            <person name="Lang D."/>
            <person name="Le Bail A."/>
            <person name="Leblanc C."/>
            <person name="Lerouge P."/>
            <person name="Lohr M."/>
            <person name="Lopez P.J."/>
            <person name="Martens C."/>
            <person name="Maumus F."/>
            <person name="Michel G."/>
            <person name="Miranda-Saavedra D."/>
            <person name="Morales J."/>
            <person name="Moreau H."/>
            <person name="Motomura T."/>
            <person name="Nagasato C."/>
            <person name="Napoli C.A."/>
            <person name="Nelson D.R."/>
            <person name="Nyvall-Collen P."/>
            <person name="Peters A.F."/>
            <person name="Pommier C."/>
            <person name="Potin P."/>
            <person name="Poulain J."/>
            <person name="Quesneville H."/>
            <person name="Read B."/>
            <person name="Rensing S.A."/>
            <person name="Ritter A."/>
            <person name="Rousvoal S."/>
            <person name="Samanta M."/>
            <person name="Samson G."/>
            <person name="Schroeder D.C."/>
            <person name="Segurens B."/>
            <person name="Strittmatter M."/>
            <person name="Tonon T."/>
            <person name="Tregear J.W."/>
            <person name="Valentin K."/>
            <person name="von Dassow P."/>
            <person name="Yamagishi T."/>
            <person name="Van de Peer Y."/>
            <person name="Wincker P."/>
        </authorList>
    </citation>
    <scope>NUCLEOTIDE SEQUENCE [LARGE SCALE GENOMIC DNA]</scope>
    <source>
        <strain evidence="3">Ec32 / CCAP1310/4</strain>
    </source>
</reference>
<dbReference type="AlphaFoldDB" id="D8LIR2"/>
<feature type="compositionally biased region" description="Basic and acidic residues" evidence="1">
    <location>
        <begin position="116"/>
        <end position="128"/>
    </location>
</feature>
<dbReference type="OrthoDB" id="10497301at2759"/>
<dbReference type="Gene3D" id="3.40.50.1240">
    <property type="entry name" value="Phosphoglycerate mutase-like"/>
    <property type="match status" value="1"/>
</dbReference>
<sequence>MTVTHTARSFEDWIREPRCWHNLTKLSDRIDSADGPAVTANYEEQYALAGYERLRASTSGWGNGVGGAAASAAEGDAGAGPLPEGAVQGAQADSRRTTSPLAANGGNADHGGGEATDGKQETVADPRADGAPAATAAAAAAGAETARDAAGVVSEVWHVRHGKPGRKTLEIFDPALTGEGHVQASAAGLYLSTLPFNRGGRRRRRQPQQQLPGEGFDVVYTSPLARAVQTAVCLSRALGDLPLEVVPGLCSCTAALVRRGGFPSVEAELMTDGDIAEAFPGVAVRHNQREGERRGGRGAWAYELHDLLASTGKSLGPRGGEPSSYARPLGTVAATPEDGENGSWNGDDGPAAEALAARVMALTVHTERSKLGAKGDRQGAREQGGAVGGGITAAPAASPWPLGVEGGDPAQDGSRSVPAVRSEAEGGAGWQGQQQEGEESADAEEEMVFDTLMVMSEAMKEEGKAKFQRGDYMGAAKAYRRAAEALDERAAPTADRLEPLRTRLRALYEKCMCNAAVAGFKAAAATPAPGEAHSLVVDTCSKALARCGGRCPKAAEAPQETENSKSYSPGGGGLVANGPAPAPDDAATPSPNGTLLSPNGTSPTPNGTSSLPPNGTPSPPSGMMTTSASNGTGTNPAAITNPTVSGGVGSASAVAEGNGDGKAKSRPSEAARWLAVVRAKIADVSAARALAAEQASAREENATAGRQRALEVAQRRAKYGPGHVPRPPPASTEGRNDWPSVIGPVGTTIPVLSRTRGQWYNR</sequence>
<keyword evidence="3" id="KW-1185">Reference proteome</keyword>
<feature type="compositionally biased region" description="Polar residues" evidence="1">
    <location>
        <begin position="623"/>
        <end position="643"/>
    </location>
</feature>
<dbReference type="InParanoid" id="D8LIR2"/>
<gene>
    <name evidence="2" type="ORF">Esi_0224_0011</name>
</gene>
<feature type="compositionally biased region" description="Low complexity" evidence="1">
    <location>
        <begin position="576"/>
        <end position="592"/>
    </location>
</feature>
<dbReference type="InterPro" id="IPR029033">
    <property type="entry name" value="His_PPase_superfam"/>
</dbReference>
<organism evidence="2 3">
    <name type="scientific">Ectocarpus siliculosus</name>
    <name type="common">Brown alga</name>
    <name type="synonym">Conferva siliculosa</name>
    <dbReference type="NCBI Taxonomy" id="2880"/>
    <lineage>
        <taxon>Eukaryota</taxon>
        <taxon>Sar</taxon>
        <taxon>Stramenopiles</taxon>
        <taxon>Ochrophyta</taxon>
        <taxon>PX clade</taxon>
        <taxon>Phaeophyceae</taxon>
        <taxon>Ectocarpales</taxon>
        <taxon>Ectocarpaceae</taxon>
        <taxon>Ectocarpus</taxon>
    </lineage>
</organism>
<dbReference type="SUPFAM" id="SSF53254">
    <property type="entry name" value="Phosphoglycerate mutase-like"/>
    <property type="match status" value="1"/>
</dbReference>
<feature type="region of interest" description="Disordered" evidence="1">
    <location>
        <begin position="368"/>
        <end position="443"/>
    </location>
</feature>
<dbReference type="CDD" id="cd07067">
    <property type="entry name" value="HP_PGM_like"/>
    <property type="match status" value="1"/>
</dbReference>
<protein>
    <submittedName>
        <fullName evidence="2">Uncharacterized protein</fullName>
    </submittedName>
</protein>
<dbReference type="Gene3D" id="1.25.40.10">
    <property type="entry name" value="Tetratricopeptide repeat domain"/>
    <property type="match status" value="1"/>
</dbReference>
<proteinExistence type="predicted"/>
<feature type="compositionally biased region" description="Low complexity" evidence="1">
    <location>
        <begin position="68"/>
        <end position="80"/>
    </location>
</feature>
<name>D8LIR2_ECTSI</name>
<feature type="region of interest" description="Disordered" evidence="1">
    <location>
        <begin position="312"/>
        <end position="349"/>
    </location>
</feature>
<feature type="compositionally biased region" description="Basic and acidic residues" evidence="1">
    <location>
        <begin position="368"/>
        <end position="380"/>
    </location>
</feature>
<feature type="region of interest" description="Disordered" evidence="1">
    <location>
        <begin position="714"/>
        <end position="742"/>
    </location>
</feature>
<dbReference type="InterPro" id="IPR011990">
    <property type="entry name" value="TPR-like_helical_dom_sf"/>
</dbReference>
<feature type="region of interest" description="Disordered" evidence="1">
    <location>
        <begin position="68"/>
        <end position="139"/>
    </location>
</feature>
<dbReference type="Proteomes" id="UP000002630">
    <property type="component" value="Linkage Group LG09"/>
</dbReference>